<proteinExistence type="predicted"/>
<comment type="caution">
    <text evidence="3">The sequence shown here is derived from an EMBL/GenBank/DDBJ whole genome shotgun (WGS) entry which is preliminary data.</text>
</comment>
<sequence>MHLHGMHFHEVMDDGRLGPLRDTTLLFSDETGEIAFVADNPGQWLLHCHMLSHAASGMMTRIEVS</sequence>
<gene>
    <name evidence="3" type="ORF">PM02_17770</name>
</gene>
<dbReference type="STRING" id="83219.PM02_17770"/>
<evidence type="ECO:0000259" key="2">
    <source>
        <dbReference type="Pfam" id="PF07731"/>
    </source>
</evidence>
<name>A0A061SQQ3_9RHOB</name>
<evidence type="ECO:0000313" key="4">
    <source>
        <dbReference type="Proteomes" id="UP000027337"/>
    </source>
</evidence>
<dbReference type="InterPro" id="IPR008972">
    <property type="entry name" value="Cupredoxin"/>
</dbReference>
<dbReference type="Gene3D" id="2.60.40.420">
    <property type="entry name" value="Cupredoxins - blue copper proteins"/>
    <property type="match status" value="1"/>
</dbReference>
<dbReference type="InterPro" id="IPR002355">
    <property type="entry name" value="Cu_oxidase_Cu_BS"/>
</dbReference>
<accession>A0A061SQQ3</accession>
<dbReference type="AlphaFoldDB" id="A0A061SQQ3"/>
<evidence type="ECO:0000313" key="3">
    <source>
        <dbReference type="EMBL" id="KAJ01744.1"/>
    </source>
</evidence>
<dbReference type="Pfam" id="PF07731">
    <property type="entry name" value="Cu-oxidase_2"/>
    <property type="match status" value="1"/>
</dbReference>
<dbReference type="InterPro" id="IPR011706">
    <property type="entry name" value="Cu-oxidase_C"/>
</dbReference>
<dbReference type="EMBL" id="JEMU01000020">
    <property type="protein sequence ID" value="KAJ01744.1"/>
    <property type="molecule type" value="Genomic_DNA"/>
</dbReference>
<dbReference type="SUPFAM" id="SSF49503">
    <property type="entry name" value="Cupredoxins"/>
    <property type="match status" value="1"/>
</dbReference>
<dbReference type="eggNOG" id="COG2132">
    <property type="taxonomic scope" value="Bacteria"/>
</dbReference>
<dbReference type="GO" id="GO:0016491">
    <property type="term" value="F:oxidoreductase activity"/>
    <property type="evidence" value="ECO:0007669"/>
    <property type="project" value="InterPro"/>
</dbReference>
<dbReference type="Proteomes" id="UP000027337">
    <property type="component" value="Unassembled WGS sequence"/>
</dbReference>
<protein>
    <submittedName>
        <fullName evidence="3">Multicopper oxidase</fullName>
    </submittedName>
</protein>
<keyword evidence="4" id="KW-1185">Reference proteome</keyword>
<dbReference type="PROSITE" id="PS00080">
    <property type="entry name" value="MULTICOPPER_OXIDASE2"/>
    <property type="match status" value="1"/>
</dbReference>
<dbReference type="GO" id="GO:0005507">
    <property type="term" value="F:copper ion binding"/>
    <property type="evidence" value="ECO:0007669"/>
    <property type="project" value="InterPro"/>
</dbReference>
<reference evidence="3 4" key="1">
    <citation type="journal article" date="2014" name="Genome Announc.">
        <title>Draft Genome Sequences of Two Isolates of the Roseobacter Group, Sulfitobacter sp. Strains 3SOLIMAR09 and 1FIGIMAR09, from Harbors of Mallorca Island (Mediterranean Sea).</title>
        <authorList>
            <person name="Mas-Llado M."/>
            <person name="Pina-Villalonga J.M."/>
            <person name="Brunet-Galmes I."/>
            <person name="Nogales B."/>
            <person name="Bosch R."/>
        </authorList>
    </citation>
    <scope>NUCLEOTIDE SEQUENCE [LARGE SCALE GENOMIC DNA]</scope>
    <source>
        <strain evidence="3 4">1FIGIMAR09</strain>
    </source>
</reference>
<organism evidence="3 4">
    <name type="scientific">Sulfitobacter mediterraneus</name>
    <dbReference type="NCBI Taxonomy" id="83219"/>
    <lineage>
        <taxon>Bacteria</taxon>
        <taxon>Pseudomonadati</taxon>
        <taxon>Pseudomonadota</taxon>
        <taxon>Alphaproteobacteria</taxon>
        <taxon>Rhodobacterales</taxon>
        <taxon>Roseobacteraceae</taxon>
        <taxon>Sulfitobacter</taxon>
    </lineage>
</organism>
<evidence type="ECO:0000256" key="1">
    <source>
        <dbReference type="ARBA" id="ARBA00022723"/>
    </source>
</evidence>
<feature type="domain" description="Plastocyanin-like" evidence="2">
    <location>
        <begin position="1"/>
        <end position="64"/>
    </location>
</feature>
<keyword evidence="1" id="KW-0479">Metal-binding</keyword>